<protein>
    <submittedName>
        <fullName evidence="1">Uncharacterized protein</fullName>
    </submittedName>
</protein>
<accession>A0A285TSH0</accession>
<evidence type="ECO:0000313" key="1">
    <source>
        <dbReference type="EMBL" id="SOC26831.1"/>
    </source>
</evidence>
<dbReference type="EMBL" id="OBML01000017">
    <property type="protein sequence ID" value="SOC26831.1"/>
    <property type="molecule type" value="Genomic_DNA"/>
</dbReference>
<proteinExistence type="predicted"/>
<sequence length="215" mass="23240">MPMTLEQLIAADRMTPLRDAIVAGLANQFDGIKVIAHPGKLDIYDVVKRAVIAAPGVAVGWSRVQAPREVDGSYVTPIDWAAYIVAEDHADMGERRRISRDVLAHAIGSHILKVLHDPALSSWGLERVTPPDGQPGPQLKPLFTATAYEKGTAYYAVTWTQALVDLGPDFLAGTTPAFVLPDETDERPGLQFDSEDGIPTEIQAMIDKADAGDET</sequence>
<organism evidence="1 2">
    <name type="scientific">Stappia indica</name>
    <dbReference type="NCBI Taxonomy" id="538381"/>
    <lineage>
        <taxon>Bacteria</taxon>
        <taxon>Pseudomonadati</taxon>
        <taxon>Pseudomonadota</taxon>
        <taxon>Alphaproteobacteria</taxon>
        <taxon>Hyphomicrobiales</taxon>
        <taxon>Stappiaceae</taxon>
        <taxon>Stappia</taxon>
    </lineage>
</organism>
<gene>
    <name evidence="1" type="ORF">SAMN05421512_1176</name>
</gene>
<reference evidence="1 2" key="1">
    <citation type="submission" date="2017-08" db="EMBL/GenBank/DDBJ databases">
        <authorList>
            <person name="de Groot N.N."/>
        </authorList>
    </citation>
    <scope>NUCLEOTIDE SEQUENCE [LARGE SCALE GENOMIC DNA]</scope>
    <source>
        <strain evidence="1 2">USBA 352</strain>
    </source>
</reference>
<dbReference type="Proteomes" id="UP000219331">
    <property type="component" value="Unassembled WGS sequence"/>
</dbReference>
<keyword evidence="2" id="KW-1185">Reference proteome</keyword>
<dbReference type="AlphaFoldDB" id="A0A285TSH0"/>
<name>A0A285TSH0_9HYPH</name>
<evidence type="ECO:0000313" key="2">
    <source>
        <dbReference type="Proteomes" id="UP000219331"/>
    </source>
</evidence>